<dbReference type="EMBL" id="ML976658">
    <property type="protein sequence ID" value="KAF1979383.1"/>
    <property type="molecule type" value="Genomic_DNA"/>
</dbReference>
<sequence length="116" mass="13326">MVAKVSELLCRWLCLARRAYLHLLISCPIRLLCCFASHRSRVRKTCLSGTRSYCNAFVNVVGTHSRCAFPWYWLIRFVDSLFSQPTDFETDKYSLTISNVFTFCCLLAKGGRSDLV</sequence>
<organism evidence="1 2">
    <name type="scientific">Bimuria novae-zelandiae CBS 107.79</name>
    <dbReference type="NCBI Taxonomy" id="1447943"/>
    <lineage>
        <taxon>Eukaryota</taxon>
        <taxon>Fungi</taxon>
        <taxon>Dikarya</taxon>
        <taxon>Ascomycota</taxon>
        <taxon>Pezizomycotina</taxon>
        <taxon>Dothideomycetes</taxon>
        <taxon>Pleosporomycetidae</taxon>
        <taxon>Pleosporales</taxon>
        <taxon>Massarineae</taxon>
        <taxon>Didymosphaeriaceae</taxon>
        <taxon>Bimuria</taxon>
    </lineage>
</organism>
<name>A0A6A5VNT0_9PLEO</name>
<evidence type="ECO:0000313" key="2">
    <source>
        <dbReference type="Proteomes" id="UP000800036"/>
    </source>
</evidence>
<accession>A0A6A5VNT0</accession>
<protein>
    <submittedName>
        <fullName evidence="1">Uncharacterized protein</fullName>
    </submittedName>
</protein>
<proteinExistence type="predicted"/>
<keyword evidence="2" id="KW-1185">Reference proteome</keyword>
<dbReference type="Proteomes" id="UP000800036">
    <property type="component" value="Unassembled WGS sequence"/>
</dbReference>
<evidence type="ECO:0000313" key="1">
    <source>
        <dbReference type="EMBL" id="KAF1979383.1"/>
    </source>
</evidence>
<reference evidence="1" key="1">
    <citation type="journal article" date="2020" name="Stud. Mycol.">
        <title>101 Dothideomycetes genomes: a test case for predicting lifestyles and emergence of pathogens.</title>
        <authorList>
            <person name="Haridas S."/>
            <person name="Albert R."/>
            <person name="Binder M."/>
            <person name="Bloem J."/>
            <person name="Labutti K."/>
            <person name="Salamov A."/>
            <person name="Andreopoulos B."/>
            <person name="Baker S."/>
            <person name="Barry K."/>
            <person name="Bills G."/>
            <person name="Bluhm B."/>
            <person name="Cannon C."/>
            <person name="Castanera R."/>
            <person name="Culley D."/>
            <person name="Daum C."/>
            <person name="Ezra D."/>
            <person name="Gonzalez J."/>
            <person name="Henrissat B."/>
            <person name="Kuo A."/>
            <person name="Liang C."/>
            <person name="Lipzen A."/>
            <person name="Lutzoni F."/>
            <person name="Magnuson J."/>
            <person name="Mondo S."/>
            <person name="Nolan M."/>
            <person name="Ohm R."/>
            <person name="Pangilinan J."/>
            <person name="Park H.-J."/>
            <person name="Ramirez L."/>
            <person name="Alfaro M."/>
            <person name="Sun H."/>
            <person name="Tritt A."/>
            <person name="Yoshinaga Y."/>
            <person name="Zwiers L.-H."/>
            <person name="Turgeon B."/>
            <person name="Goodwin S."/>
            <person name="Spatafora J."/>
            <person name="Crous P."/>
            <person name="Grigoriev I."/>
        </authorList>
    </citation>
    <scope>NUCLEOTIDE SEQUENCE</scope>
    <source>
        <strain evidence="1">CBS 107.79</strain>
    </source>
</reference>
<dbReference type="AlphaFoldDB" id="A0A6A5VNT0"/>
<gene>
    <name evidence="1" type="ORF">BU23DRAFT_153659</name>
</gene>